<reference evidence="2 3" key="1">
    <citation type="submission" date="2020-08" db="EMBL/GenBank/DDBJ databases">
        <authorList>
            <person name="Newling K."/>
            <person name="Davey J."/>
            <person name="Forrester S."/>
        </authorList>
    </citation>
    <scope>NUCLEOTIDE SEQUENCE [LARGE SCALE GENOMIC DNA]</scope>
    <source>
        <strain evidence="3">Crithidia deanei Carvalho (ATCC PRA-265)</strain>
    </source>
</reference>
<evidence type="ECO:0000313" key="2">
    <source>
        <dbReference type="EMBL" id="CAD2213147.1"/>
    </source>
</evidence>
<gene>
    <name evidence="2" type="ORF">ADEAN_000058300</name>
</gene>
<evidence type="ECO:0008006" key="4">
    <source>
        <dbReference type="Google" id="ProtNLM"/>
    </source>
</evidence>
<dbReference type="EMBL" id="LR877145">
    <property type="protein sequence ID" value="CAD2213147.1"/>
    <property type="molecule type" value="Genomic_DNA"/>
</dbReference>
<dbReference type="VEuPathDB" id="TriTrypDB:ADEAN_000058300"/>
<evidence type="ECO:0000256" key="1">
    <source>
        <dbReference type="SAM" id="MobiDB-lite"/>
    </source>
</evidence>
<feature type="region of interest" description="Disordered" evidence="1">
    <location>
        <begin position="1"/>
        <end position="35"/>
    </location>
</feature>
<dbReference type="Proteomes" id="UP000515908">
    <property type="component" value="Chromosome 01"/>
</dbReference>
<feature type="compositionally biased region" description="Acidic residues" evidence="1">
    <location>
        <begin position="1"/>
        <end position="11"/>
    </location>
</feature>
<keyword evidence="3" id="KW-1185">Reference proteome</keyword>
<accession>A0A7G2C353</accession>
<feature type="region of interest" description="Disordered" evidence="1">
    <location>
        <begin position="56"/>
        <end position="76"/>
    </location>
</feature>
<name>A0A7G2C353_9TRYP</name>
<dbReference type="AlphaFoldDB" id="A0A7G2C353"/>
<evidence type="ECO:0000313" key="3">
    <source>
        <dbReference type="Proteomes" id="UP000515908"/>
    </source>
</evidence>
<feature type="region of interest" description="Disordered" evidence="1">
    <location>
        <begin position="448"/>
        <end position="480"/>
    </location>
</feature>
<protein>
    <recommendedName>
        <fullName evidence="4">PSP1 C-terminal conserved region containing protein</fullName>
    </recommendedName>
</protein>
<sequence length="566" mass="61830">MEGIDQQDETDMSTTELPVIAPFTELSDSSDDEQTEVKQDILVIPFQEELANDARFTTTPSDAAGTPGTGRAEDPKDRNAFKHVLILFSRLYGVYYVPPHVRAQLRVGDLALCESHHGQNVGTIVADVSQDIEKVLAKSQSDEKKTDSSKAQSEDDRSKTHEALLQKVEPPCTTEDKIIHCSINLHQGEKSGINMDRLFLRLPLVIRRAVNKDKKKLYFARKRDIEALQTARTAVGKMREMLSNPQWGRNVMEVEYQVDFHMTTLFCDGSPIPPQDPDINSMAMSLTGPLRTEYVEIRFPMSDPRELHLTRYILTDPDLLETLSKYVTEHLSKTGRVGGSPSAPVFDVEGSRSSLSFSPAFPSAPSSLMGPVLPQQGGTPYPAPHGMSYLGPPPPGMAPYPYSYGPGNSVPVMMNVPPQGFAVSARPGEPPLFLPPGTPLGPRYVLGPPSGDNSHMGYPQNPFHSIPVSQGTSSGSENPSSGVFFYPPPLPPHYVPAPFPGQGPPPGGYPMPAPMWGGPHQGFYIMQTPPTLYGGPPPMNTSQNHPNGNVVLMMPAPSHEDPQRKI</sequence>
<feature type="compositionally biased region" description="Polar residues" evidence="1">
    <location>
        <begin position="467"/>
        <end position="480"/>
    </location>
</feature>
<organism evidence="2 3">
    <name type="scientific">Angomonas deanei</name>
    <dbReference type="NCBI Taxonomy" id="59799"/>
    <lineage>
        <taxon>Eukaryota</taxon>
        <taxon>Discoba</taxon>
        <taxon>Euglenozoa</taxon>
        <taxon>Kinetoplastea</taxon>
        <taxon>Metakinetoplastina</taxon>
        <taxon>Trypanosomatida</taxon>
        <taxon>Trypanosomatidae</taxon>
        <taxon>Strigomonadinae</taxon>
        <taxon>Angomonas</taxon>
    </lineage>
</organism>
<proteinExistence type="predicted"/>
<feature type="region of interest" description="Disordered" evidence="1">
    <location>
        <begin position="137"/>
        <end position="161"/>
    </location>
</feature>